<accession>A0A4W3GZI0</accession>
<dbReference type="AlphaFoldDB" id="A0A4W3GZI0"/>
<reference evidence="3" key="2">
    <citation type="journal article" date="2007" name="PLoS Biol.">
        <title>Survey sequencing and comparative analysis of the elephant shark (Callorhinchus milii) genome.</title>
        <authorList>
            <person name="Venkatesh B."/>
            <person name="Kirkness E.F."/>
            <person name="Loh Y.H."/>
            <person name="Halpern A.L."/>
            <person name="Lee A.P."/>
            <person name="Johnson J."/>
            <person name="Dandona N."/>
            <person name="Viswanathan L.D."/>
            <person name="Tay A."/>
            <person name="Venter J.C."/>
            <person name="Strausberg R.L."/>
            <person name="Brenner S."/>
        </authorList>
    </citation>
    <scope>NUCLEOTIDE SEQUENCE [LARGE SCALE GENOMIC DNA]</scope>
</reference>
<dbReference type="STRING" id="7868.ENSCMIP00000008332"/>
<reference evidence="2" key="4">
    <citation type="submission" date="2025-08" db="UniProtKB">
        <authorList>
            <consortium name="Ensembl"/>
        </authorList>
    </citation>
    <scope>IDENTIFICATION</scope>
</reference>
<dbReference type="GeneTree" id="ENSGT00970000196979"/>
<dbReference type="InParanoid" id="A0A4W3GZI0"/>
<feature type="region of interest" description="Disordered" evidence="1">
    <location>
        <begin position="69"/>
        <end position="89"/>
    </location>
</feature>
<proteinExistence type="predicted"/>
<reference evidence="2" key="5">
    <citation type="submission" date="2025-09" db="UniProtKB">
        <authorList>
            <consortium name="Ensembl"/>
        </authorList>
    </citation>
    <scope>IDENTIFICATION</scope>
</reference>
<dbReference type="Proteomes" id="UP000314986">
    <property type="component" value="Unassembled WGS sequence"/>
</dbReference>
<name>A0A4W3GZI0_CALMI</name>
<evidence type="ECO:0000313" key="2">
    <source>
        <dbReference type="Ensembl" id="ENSCMIP00000008332.1"/>
    </source>
</evidence>
<dbReference type="Ensembl" id="ENSCMIT00000008570.1">
    <property type="protein sequence ID" value="ENSCMIP00000008332.1"/>
    <property type="gene ID" value="ENSCMIG00000004478.1"/>
</dbReference>
<sequence>MSAGINVIKPGTIPVIKRRGPNWIDPPDDGFYMATEETRKIRKLLSPSEMRKSSRRPCTPVAVKHHPLSFTSSEQYRHPGTAGPIVIMD</sequence>
<organism evidence="2 3">
    <name type="scientific">Callorhinchus milii</name>
    <name type="common">Ghost shark</name>
    <dbReference type="NCBI Taxonomy" id="7868"/>
    <lineage>
        <taxon>Eukaryota</taxon>
        <taxon>Metazoa</taxon>
        <taxon>Chordata</taxon>
        <taxon>Craniata</taxon>
        <taxon>Vertebrata</taxon>
        <taxon>Chondrichthyes</taxon>
        <taxon>Holocephali</taxon>
        <taxon>Chimaeriformes</taxon>
        <taxon>Callorhinchidae</taxon>
        <taxon>Callorhinchus</taxon>
    </lineage>
</organism>
<keyword evidence="3" id="KW-1185">Reference proteome</keyword>
<evidence type="ECO:0000256" key="1">
    <source>
        <dbReference type="SAM" id="MobiDB-lite"/>
    </source>
</evidence>
<reference evidence="3" key="1">
    <citation type="journal article" date="2006" name="Science">
        <title>Ancient noncoding elements conserved in the human genome.</title>
        <authorList>
            <person name="Venkatesh B."/>
            <person name="Kirkness E.F."/>
            <person name="Loh Y.H."/>
            <person name="Halpern A.L."/>
            <person name="Lee A.P."/>
            <person name="Johnson J."/>
            <person name="Dandona N."/>
            <person name="Viswanathan L.D."/>
            <person name="Tay A."/>
            <person name="Venter J.C."/>
            <person name="Strausberg R.L."/>
            <person name="Brenner S."/>
        </authorList>
    </citation>
    <scope>NUCLEOTIDE SEQUENCE [LARGE SCALE GENOMIC DNA]</scope>
</reference>
<evidence type="ECO:0000313" key="3">
    <source>
        <dbReference type="Proteomes" id="UP000314986"/>
    </source>
</evidence>
<protein>
    <submittedName>
        <fullName evidence="2">Uncharacterized protein</fullName>
    </submittedName>
</protein>
<reference evidence="3" key="3">
    <citation type="journal article" date="2014" name="Nature">
        <title>Elephant shark genome provides unique insights into gnathostome evolution.</title>
        <authorList>
            <consortium name="International Elephant Shark Genome Sequencing Consortium"/>
            <person name="Venkatesh B."/>
            <person name="Lee A.P."/>
            <person name="Ravi V."/>
            <person name="Maurya A.K."/>
            <person name="Lian M.M."/>
            <person name="Swann J.B."/>
            <person name="Ohta Y."/>
            <person name="Flajnik M.F."/>
            <person name="Sutoh Y."/>
            <person name="Kasahara M."/>
            <person name="Hoon S."/>
            <person name="Gangu V."/>
            <person name="Roy S.W."/>
            <person name="Irimia M."/>
            <person name="Korzh V."/>
            <person name="Kondrychyn I."/>
            <person name="Lim Z.W."/>
            <person name="Tay B.H."/>
            <person name="Tohari S."/>
            <person name="Kong K.W."/>
            <person name="Ho S."/>
            <person name="Lorente-Galdos B."/>
            <person name="Quilez J."/>
            <person name="Marques-Bonet T."/>
            <person name="Raney B.J."/>
            <person name="Ingham P.W."/>
            <person name="Tay A."/>
            <person name="Hillier L.W."/>
            <person name="Minx P."/>
            <person name="Boehm T."/>
            <person name="Wilson R.K."/>
            <person name="Brenner S."/>
            <person name="Warren W.C."/>
        </authorList>
    </citation>
    <scope>NUCLEOTIDE SEQUENCE [LARGE SCALE GENOMIC DNA]</scope>
</reference>